<evidence type="ECO:0000313" key="3">
    <source>
        <dbReference type="EMBL" id="KAK7506003.1"/>
    </source>
</evidence>
<dbReference type="AlphaFoldDB" id="A0ABD0M2U6"/>
<proteinExistence type="predicted"/>
<comment type="caution">
    <text evidence="3">The sequence shown here is derived from an EMBL/GenBank/DDBJ whole genome shotgun (WGS) entry which is preliminary data.</text>
</comment>
<accession>A0ABD0M2U6</accession>
<feature type="signal peptide" evidence="2">
    <location>
        <begin position="1"/>
        <end position="25"/>
    </location>
</feature>
<keyword evidence="4" id="KW-1185">Reference proteome</keyword>
<dbReference type="Proteomes" id="UP001519460">
    <property type="component" value="Unassembled WGS sequence"/>
</dbReference>
<keyword evidence="2" id="KW-0732">Signal</keyword>
<gene>
    <name evidence="3" type="ORF">BaRGS_00002725</name>
</gene>
<evidence type="ECO:0000313" key="4">
    <source>
        <dbReference type="Proteomes" id="UP001519460"/>
    </source>
</evidence>
<name>A0ABD0M2U6_9CAEN</name>
<evidence type="ECO:0000256" key="1">
    <source>
        <dbReference type="SAM" id="MobiDB-lite"/>
    </source>
</evidence>
<feature type="region of interest" description="Disordered" evidence="1">
    <location>
        <begin position="72"/>
        <end position="97"/>
    </location>
</feature>
<sequence length="162" mass="16977">MSSLLRLAGGLGWVWLNELSGGSGGTRTDVGRTDPLGWLPAFSEKNVGPRGTPAKHLKPNQAHILTQSGTHIGVRPPLKAAGGNGSDSVSESDGPAQCRSRTDIVMFTLVRQQIRAGTLSVTDAARLTVTWPGLGAALLTRSRTPVTATTELSRGNGRRRGS</sequence>
<protein>
    <submittedName>
        <fullName evidence="3">Uncharacterized protein</fullName>
    </submittedName>
</protein>
<reference evidence="3 4" key="1">
    <citation type="journal article" date="2023" name="Sci. Data">
        <title>Genome assembly of the Korean intertidal mud-creeper Batillaria attramentaria.</title>
        <authorList>
            <person name="Patra A.K."/>
            <person name="Ho P.T."/>
            <person name="Jun S."/>
            <person name="Lee S.J."/>
            <person name="Kim Y."/>
            <person name="Won Y.J."/>
        </authorList>
    </citation>
    <scope>NUCLEOTIDE SEQUENCE [LARGE SCALE GENOMIC DNA]</scope>
    <source>
        <strain evidence="3">Wonlab-2016</strain>
    </source>
</reference>
<evidence type="ECO:0000256" key="2">
    <source>
        <dbReference type="SAM" id="SignalP"/>
    </source>
</evidence>
<organism evidence="3 4">
    <name type="scientific">Batillaria attramentaria</name>
    <dbReference type="NCBI Taxonomy" id="370345"/>
    <lineage>
        <taxon>Eukaryota</taxon>
        <taxon>Metazoa</taxon>
        <taxon>Spiralia</taxon>
        <taxon>Lophotrochozoa</taxon>
        <taxon>Mollusca</taxon>
        <taxon>Gastropoda</taxon>
        <taxon>Caenogastropoda</taxon>
        <taxon>Sorbeoconcha</taxon>
        <taxon>Cerithioidea</taxon>
        <taxon>Batillariidae</taxon>
        <taxon>Batillaria</taxon>
    </lineage>
</organism>
<dbReference type="EMBL" id="JACVVK020000008">
    <property type="protein sequence ID" value="KAK7506003.1"/>
    <property type="molecule type" value="Genomic_DNA"/>
</dbReference>
<feature type="chain" id="PRO_5044858867" evidence="2">
    <location>
        <begin position="26"/>
        <end position="162"/>
    </location>
</feature>